<gene>
    <name evidence="1" type="ORF">L3Y34_004095</name>
    <name evidence="2" type="ORF">L5515_011219</name>
</gene>
<name>A0AAE9AB16_CAEBR</name>
<dbReference type="AlphaFoldDB" id="A0AAE9AB16"/>
<accession>A0AAE9AB16</accession>
<dbReference type="EMBL" id="CP092623">
    <property type="protein sequence ID" value="UMM28326.1"/>
    <property type="molecule type" value="Genomic_DNA"/>
</dbReference>
<evidence type="ECO:0000313" key="4">
    <source>
        <dbReference type="Proteomes" id="UP000829354"/>
    </source>
</evidence>
<reference evidence="2 4" key="1">
    <citation type="submission" date="2022-04" db="EMBL/GenBank/DDBJ databases">
        <title>Chromosome-level reference genomes for two strains of Caenorhabditis briggsae: an improved platform for comparative genomics.</title>
        <authorList>
            <person name="Stevens L."/>
            <person name="Andersen E."/>
        </authorList>
    </citation>
    <scope>NUCLEOTIDE SEQUENCE [LARGE SCALE GENOMIC DNA]</scope>
    <source>
        <strain evidence="2">VX34</strain>
        <tissue evidence="2">Whole-organism</tissue>
    </source>
</reference>
<protein>
    <submittedName>
        <fullName evidence="1">Uncharacterized protein</fullName>
    </submittedName>
</protein>
<sequence>MPPKRLKRRNSSKFRLLKNRSKLIRFELNALKELRLGTFIIADGSSQGYFARRKRHIAKSKAHDAGEEEEES</sequence>
<keyword evidence="4" id="KW-1185">Reference proteome</keyword>
<dbReference type="PANTHER" id="PTHR34850">
    <property type="entry name" value="PROTEIN CBG21297"/>
    <property type="match status" value="1"/>
</dbReference>
<dbReference type="PANTHER" id="PTHR34850:SF2">
    <property type="entry name" value="C2H2-TYPE DOMAIN-CONTAINING PROTEIN"/>
    <property type="match status" value="1"/>
</dbReference>
<dbReference type="Proteomes" id="UP000829354">
    <property type="component" value="Chromosome IV"/>
</dbReference>
<dbReference type="Proteomes" id="UP000827892">
    <property type="component" value="Chromosome IV"/>
</dbReference>
<evidence type="ECO:0000313" key="1">
    <source>
        <dbReference type="EMBL" id="ULT95121.1"/>
    </source>
</evidence>
<evidence type="ECO:0000313" key="3">
    <source>
        <dbReference type="Proteomes" id="UP000827892"/>
    </source>
</evidence>
<organism evidence="1 3">
    <name type="scientific">Caenorhabditis briggsae</name>
    <dbReference type="NCBI Taxonomy" id="6238"/>
    <lineage>
        <taxon>Eukaryota</taxon>
        <taxon>Metazoa</taxon>
        <taxon>Ecdysozoa</taxon>
        <taxon>Nematoda</taxon>
        <taxon>Chromadorea</taxon>
        <taxon>Rhabditida</taxon>
        <taxon>Rhabditina</taxon>
        <taxon>Rhabditomorpha</taxon>
        <taxon>Rhabditoidea</taxon>
        <taxon>Rhabditidae</taxon>
        <taxon>Peloderinae</taxon>
        <taxon>Caenorhabditis</taxon>
    </lineage>
</organism>
<evidence type="ECO:0000313" key="2">
    <source>
        <dbReference type="EMBL" id="UMM28326.1"/>
    </source>
</evidence>
<dbReference type="EMBL" id="CP090894">
    <property type="protein sequence ID" value="ULT95121.1"/>
    <property type="molecule type" value="Genomic_DNA"/>
</dbReference>
<reference evidence="1 3" key="2">
    <citation type="submission" date="2022-05" db="EMBL/GenBank/DDBJ databases">
        <title>Chromosome-level reference genomes for two strains of Caenorhabditis briggsae: an improved platform for comparative genomics.</title>
        <authorList>
            <person name="Stevens L."/>
            <person name="Andersen E.C."/>
        </authorList>
    </citation>
    <scope>NUCLEOTIDE SEQUENCE [LARGE SCALE GENOMIC DNA]</scope>
    <source>
        <strain evidence="1">QX1410_ONT</strain>
        <tissue evidence="1">Whole-organism</tissue>
    </source>
</reference>
<proteinExistence type="predicted"/>